<dbReference type="InterPro" id="IPR011989">
    <property type="entry name" value="ARM-like"/>
</dbReference>
<dbReference type="PANTHER" id="PTHR13366:SF0">
    <property type="entry name" value="HEAT REPEAT-CONTAINING PROTEIN 6"/>
    <property type="match status" value="1"/>
</dbReference>
<dbReference type="EMBL" id="JADGJD010000894">
    <property type="protein sequence ID" value="KAJ3047828.1"/>
    <property type="molecule type" value="Genomic_DNA"/>
</dbReference>
<dbReference type="InterPro" id="IPR052107">
    <property type="entry name" value="HEAT6"/>
</dbReference>
<sequence>MAINCFGNLCVKTGSKGFGMQMQVFGIILPCLAEDTTDDGTYKVVSSGLRALQLLVNENKSIVQDSVPTLVAYLQRHCLSGAQPQGRSGPSVGERQAKRHWNVNSDSEFSDGEVVGSKLKSKDGRLQQNALLCLQAMAKAVPKQLYPYWNKFLPDIPSAHPAPSLISVMRHHELPKVRLAACAALAALLDGSKQYLSVADDRETKVSFTSLSQKVAGQLKDVHLGLVQAVDIEVQPVLLAQEIRCLSVLVKNCTYDRLTHDYRADVQRVVLKRLGQDDFAIKSAVLECSAALLDSDMQIDFASDHSLIDVATAHASRSEHLSVRVAALELLRSIARNAVGAIRNNWEATETVFKDGLSDGKDVIRAASMKMLEQFAHGCSAEAVVEPAWWESILDRYVQRGVADPFYAVRSLSCDWLSHIPSDVFATFSTKRQFACLTLALGMVQDDDPTVRAAACRTLGVYVAYPVILDDQDMLFLIDVATTIPQYVSDPNLNVRIRASWALANLCDAFIGIGQRDESVSLEDAGLGEGLILEMVRAGLGAAKDNDKCRSNGVRALGNIVRICPVVFLNKEAERLVKEVVLVVLKNVDSGTVKARWNACYALTNMLKHPHFPIGRTSWTNQVYESLLQAMKKCKNFKVRIGAAGALSVPGKVEMFGEPVGRGKSVLKGVMRGVVEAMEGVDDLEDVGFGEVKYREQLRDQLARSFAHLLELLGSEDVSEDVKQLVVRIEKFKVQDGPTET</sequence>
<organism evidence="3 4">
    <name type="scientific">Rhizophlyctis rosea</name>
    <dbReference type="NCBI Taxonomy" id="64517"/>
    <lineage>
        <taxon>Eukaryota</taxon>
        <taxon>Fungi</taxon>
        <taxon>Fungi incertae sedis</taxon>
        <taxon>Chytridiomycota</taxon>
        <taxon>Chytridiomycota incertae sedis</taxon>
        <taxon>Chytridiomycetes</taxon>
        <taxon>Rhizophlyctidales</taxon>
        <taxon>Rhizophlyctidaceae</taxon>
        <taxon>Rhizophlyctis</taxon>
    </lineage>
</organism>
<feature type="region of interest" description="Disordered" evidence="1">
    <location>
        <begin position="82"/>
        <end position="103"/>
    </location>
</feature>
<evidence type="ECO:0000313" key="4">
    <source>
        <dbReference type="Proteomes" id="UP001212841"/>
    </source>
</evidence>
<dbReference type="Gene3D" id="1.25.10.10">
    <property type="entry name" value="Leucine-rich Repeat Variant"/>
    <property type="match status" value="3"/>
</dbReference>
<evidence type="ECO:0000256" key="1">
    <source>
        <dbReference type="SAM" id="MobiDB-lite"/>
    </source>
</evidence>
<dbReference type="AlphaFoldDB" id="A0AAD5S926"/>
<dbReference type="SUPFAM" id="SSF48371">
    <property type="entry name" value="ARM repeat"/>
    <property type="match status" value="1"/>
</dbReference>
<gene>
    <name evidence="3" type="primary">HEATR6</name>
    <name evidence="3" type="ORF">HK097_011144</name>
</gene>
<keyword evidence="4" id="KW-1185">Reference proteome</keyword>
<evidence type="ECO:0000259" key="2">
    <source>
        <dbReference type="Pfam" id="PF13251"/>
    </source>
</evidence>
<dbReference type="InterPro" id="IPR025283">
    <property type="entry name" value="DUF4042"/>
</dbReference>
<dbReference type="InterPro" id="IPR016024">
    <property type="entry name" value="ARM-type_fold"/>
</dbReference>
<dbReference type="Proteomes" id="UP001212841">
    <property type="component" value="Unassembled WGS sequence"/>
</dbReference>
<evidence type="ECO:0000313" key="3">
    <source>
        <dbReference type="EMBL" id="KAJ3047828.1"/>
    </source>
</evidence>
<dbReference type="Pfam" id="PF13251">
    <property type="entry name" value="DUF4042"/>
    <property type="match status" value="1"/>
</dbReference>
<dbReference type="PANTHER" id="PTHR13366">
    <property type="entry name" value="MALARIA ANTIGEN-RELATED"/>
    <property type="match status" value="1"/>
</dbReference>
<feature type="domain" description="DUF4042" evidence="2">
    <location>
        <begin position="126"/>
        <end position="293"/>
    </location>
</feature>
<protein>
    <submittedName>
        <fullName evidence="3">HEAT repeat-containing protein 6</fullName>
    </submittedName>
</protein>
<accession>A0AAD5S926</accession>
<name>A0AAD5S926_9FUNG</name>
<comment type="caution">
    <text evidence="3">The sequence shown here is derived from an EMBL/GenBank/DDBJ whole genome shotgun (WGS) entry which is preliminary data.</text>
</comment>
<proteinExistence type="predicted"/>
<reference evidence="3" key="1">
    <citation type="submission" date="2020-05" db="EMBL/GenBank/DDBJ databases">
        <title>Phylogenomic resolution of chytrid fungi.</title>
        <authorList>
            <person name="Stajich J.E."/>
            <person name="Amses K."/>
            <person name="Simmons R."/>
            <person name="Seto K."/>
            <person name="Myers J."/>
            <person name="Bonds A."/>
            <person name="Quandt C.A."/>
            <person name="Barry K."/>
            <person name="Liu P."/>
            <person name="Grigoriev I."/>
            <person name="Longcore J.E."/>
            <person name="James T.Y."/>
        </authorList>
    </citation>
    <scope>NUCLEOTIDE SEQUENCE</scope>
    <source>
        <strain evidence="3">JEL0318</strain>
    </source>
</reference>